<evidence type="ECO:0000313" key="3">
    <source>
        <dbReference type="Proteomes" id="UP000013047"/>
    </source>
</evidence>
<proteinExistence type="predicted"/>
<comment type="caution">
    <text evidence="2">The sequence shown here is derived from an EMBL/GenBank/DDBJ whole genome shotgun (WGS) entry which is preliminary data.</text>
</comment>
<dbReference type="AlphaFoldDB" id="N6ZSP0"/>
<accession>N6ZSP0</accession>
<name>N6ZSP0_9RHOO</name>
<reference evidence="2 3" key="1">
    <citation type="submission" date="2012-09" db="EMBL/GenBank/DDBJ databases">
        <title>Draft Genome Sequences of 6 Strains from Genus Thauera.</title>
        <authorList>
            <person name="Liu B."/>
            <person name="Shapleigh J.P."/>
            <person name="Frostegard A.H."/>
        </authorList>
    </citation>
    <scope>NUCLEOTIDE SEQUENCE [LARGE SCALE GENOMIC DNA]</scope>
    <source>
        <strain evidence="2 3">B4P</strain>
    </source>
</reference>
<dbReference type="EMBL" id="AMXF01000266">
    <property type="protein sequence ID" value="ENO95174.1"/>
    <property type="molecule type" value="Genomic_DNA"/>
</dbReference>
<gene>
    <name evidence="2" type="ORF">C667_20379</name>
</gene>
<evidence type="ECO:0000313" key="2">
    <source>
        <dbReference type="EMBL" id="ENO95174.1"/>
    </source>
</evidence>
<organism evidence="2 3">
    <name type="scientific">Thauera phenylacetica B4P</name>
    <dbReference type="NCBI Taxonomy" id="1234382"/>
    <lineage>
        <taxon>Bacteria</taxon>
        <taxon>Pseudomonadati</taxon>
        <taxon>Pseudomonadota</taxon>
        <taxon>Betaproteobacteria</taxon>
        <taxon>Rhodocyclales</taxon>
        <taxon>Zoogloeaceae</taxon>
        <taxon>Thauera</taxon>
    </lineage>
</organism>
<evidence type="ECO:0000256" key="1">
    <source>
        <dbReference type="SAM" id="MobiDB-lite"/>
    </source>
</evidence>
<dbReference type="Proteomes" id="UP000013047">
    <property type="component" value="Unassembled WGS sequence"/>
</dbReference>
<keyword evidence="3" id="KW-1185">Reference proteome</keyword>
<feature type="compositionally biased region" description="Basic and acidic residues" evidence="1">
    <location>
        <begin position="48"/>
        <end position="62"/>
    </location>
</feature>
<protein>
    <submittedName>
        <fullName evidence="2">Uncharacterized protein</fullName>
    </submittedName>
</protein>
<feature type="region of interest" description="Disordered" evidence="1">
    <location>
        <begin position="48"/>
        <end position="69"/>
    </location>
</feature>
<sequence>MSATQYKWIRAYRKKMARTEERELSIAEAKAELRKLVSELFESKKLRDRTKGERMKDKETKTNEAQGTEKTLNLALEDELEDEMDFETAFA</sequence>